<dbReference type="FunFam" id="1.20.120.1760:FF:000020">
    <property type="entry name" value="cardiolipin synthase (CMP-forming), mitochondrial"/>
    <property type="match status" value="1"/>
</dbReference>
<evidence type="ECO:0000313" key="14">
    <source>
        <dbReference type="EMBL" id="KMZ57994.1"/>
    </source>
</evidence>
<comment type="subcellular location">
    <subcellularLocation>
        <location evidence="2">Membrane</location>
        <topology evidence="2">Multi-pass membrane protein</topology>
    </subcellularLocation>
</comment>
<dbReference type="Pfam" id="PF01066">
    <property type="entry name" value="CDP-OH_P_transf"/>
    <property type="match status" value="1"/>
</dbReference>
<evidence type="ECO:0000256" key="6">
    <source>
        <dbReference type="ARBA" id="ARBA00022692"/>
    </source>
</evidence>
<sequence length="334" mass="37088">MLIFKTLIRSNLISTKISNIRTHILCSQSITTMATSAILKSAHYPFAPFLLPPSLPAVIRLTSCGEISQQSSFGPLFLSSAPWMLMQSATPMYLLGTDVKSSVGFTDTVRREKVASSGLWIARNYENVSVMEDGIFNLPNLISISRMLSGPIIGWMILNEWYISSFVALGLSGMTDWLDGFVARKMNINSVLGSYLDPLADKVLICSVALAMVKKDLLHAWLVQLVVLRDVILVSGAVYKRSSSSDWKWKSWFDFFSLNTICPERVQPLFLSKVNTVFQLTLVTIALLQPEFGTEETQVYITYLSWLVASTTVASTVAYGVQHLYKTAATVSVR</sequence>
<dbReference type="PANTHER" id="PTHR14269">
    <property type="entry name" value="CDP-DIACYLGLYCEROL--GLYCEROL-3-PHOSPHATE 3-PHOSPHATIDYLTRANSFERASE-RELATED"/>
    <property type="match status" value="1"/>
</dbReference>
<dbReference type="InterPro" id="IPR043130">
    <property type="entry name" value="CDP-OH_PTrfase_TM_dom"/>
</dbReference>
<keyword evidence="9" id="KW-0443">Lipid metabolism</keyword>
<evidence type="ECO:0000256" key="7">
    <source>
        <dbReference type="ARBA" id="ARBA00022946"/>
    </source>
</evidence>
<evidence type="ECO:0000256" key="1">
    <source>
        <dbReference type="ARBA" id="ARBA00001936"/>
    </source>
</evidence>
<keyword evidence="15" id="KW-1185">Reference proteome</keyword>
<evidence type="ECO:0000256" key="12">
    <source>
        <dbReference type="ARBA" id="ARBA00023264"/>
    </source>
</evidence>
<keyword evidence="6" id="KW-0812">Transmembrane</keyword>
<gene>
    <name evidence="14" type="ORF">ZOSMA_7G00230</name>
</gene>
<dbReference type="GO" id="GO:0032049">
    <property type="term" value="P:cardiolipin biosynthetic process"/>
    <property type="evidence" value="ECO:0000318"/>
    <property type="project" value="GO_Central"/>
</dbReference>
<evidence type="ECO:0000256" key="11">
    <source>
        <dbReference type="ARBA" id="ARBA00023209"/>
    </source>
</evidence>
<dbReference type="STRING" id="29655.A0A0K9NMI1"/>
<dbReference type="GO" id="GO:0043337">
    <property type="term" value="F:cardiolipin synthase (CMP-forming)"/>
    <property type="evidence" value="ECO:0000318"/>
    <property type="project" value="GO_Central"/>
</dbReference>
<comment type="caution">
    <text evidence="14">The sequence shown here is derived from an EMBL/GenBank/DDBJ whole genome shotgun (WGS) entry which is preliminary data.</text>
</comment>
<dbReference type="EMBL" id="LFYR01001978">
    <property type="protein sequence ID" value="KMZ57994.1"/>
    <property type="molecule type" value="Genomic_DNA"/>
</dbReference>
<comment type="cofactor">
    <cofactor evidence="1">
        <name>Mn(2+)</name>
        <dbReference type="ChEBI" id="CHEBI:29035"/>
    </cofactor>
</comment>
<evidence type="ECO:0000256" key="9">
    <source>
        <dbReference type="ARBA" id="ARBA00023098"/>
    </source>
</evidence>
<keyword evidence="4" id="KW-0444">Lipid biosynthesis</keyword>
<evidence type="ECO:0000256" key="8">
    <source>
        <dbReference type="ARBA" id="ARBA00022989"/>
    </source>
</evidence>
<name>A0A0K9NMI1_ZOSMR</name>
<dbReference type="AlphaFoldDB" id="A0A0K9NMI1"/>
<reference evidence="15" key="1">
    <citation type="journal article" date="2016" name="Nature">
        <title>The genome of the seagrass Zostera marina reveals angiosperm adaptation to the sea.</title>
        <authorList>
            <person name="Olsen J.L."/>
            <person name="Rouze P."/>
            <person name="Verhelst B."/>
            <person name="Lin Y.-C."/>
            <person name="Bayer T."/>
            <person name="Collen J."/>
            <person name="Dattolo E."/>
            <person name="De Paoli E."/>
            <person name="Dittami S."/>
            <person name="Maumus F."/>
            <person name="Michel G."/>
            <person name="Kersting A."/>
            <person name="Lauritano C."/>
            <person name="Lohaus R."/>
            <person name="Toepel M."/>
            <person name="Tonon T."/>
            <person name="Vanneste K."/>
            <person name="Amirebrahimi M."/>
            <person name="Brakel J."/>
            <person name="Bostroem C."/>
            <person name="Chovatia M."/>
            <person name="Grimwood J."/>
            <person name="Jenkins J.W."/>
            <person name="Jueterbock A."/>
            <person name="Mraz A."/>
            <person name="Stam W.T."/>
            <person name="Tice H."/>
            <person name="Bornberg-Bauer E."/>
            <person name="Green P.J."/>
            <person name="Pearson G.A."/>
            <person name="Procaccini G."/>
            <person name="Duarte C.M."/>
            <person name="Schmutz J."/>
            <person name="Reusch T.B.H."/>
            <person name="Van de Peer Y."/>
        </authorList>
    </citation>
    <scope>NUCLEOTIDE SEQUENCE [LARGE SCALE GENOMIC DNA]</scope>
    <source>
        <strain evidence="15">cv. Finnish</strain>
    </source>
</reference>
<evidence type="ECO:0000256" key="4">
    <source>
        <dbReference type="ARBA" id="ARBA00022516"/>
    </source>
</evidence>
<keyword evidence="12" id="KW-1208">Phospholipid metabolism</keyword>
<keyword evidence="10" id="KW-0472">Membrane</keyword>
<dbReference type="InterPro" id="IPR000462">
    <property type="entry name" value="CDP-OH_P_trans"/>
</dbReference>
<organism evidence="14 15">
    <name type="scientific">Zostera marina</name>
    <name type="common">Eelgrass</name>
    <dbReference type="NCBI Taxonomy" id="29655"/>
    <lineage>
        <taxon>Eukaryota</taxon>
        <taxon>Viridiplantae</taxon>
        <taxon>Streptophyta</taxon>
        <taxon>Embryophyta</taxon>
        <taxon>Tracheophyta</taxon>
        <taxon>Spermatophyta</taxon>
        <taxon>Magnoliopsida</taxon>
        <taxon>Liliopsida</taxon>
        <taxon>Zosteraceae</taxon>
        <taxon>Zostera</taxon>
    </lineage>
</organism>
<keyword evidence="11" id="KW-0594">Phospholipid biosynthesis</keyword>
<dbReference type="Gene3D" id="1.20.120.1760">
    <property type="match status" value="1"/>
</dbReference>
<dbReference type="PANTHER" id="PTHR14269:SF60">
    <property type="entry name" value="CARDIOLIPIN SYNTHASE (CMP-FORMING)"/>
    <property type="match status" value="1"/>
</dbReference>
<dbReference type="OMA" id="DTQTWIT"/>
<evidence type="ECO:0000256" key="5">
    <source>
        <dbReference type="ARBA" id="ARBA00022679"/>
    </source>
</evidence>
<evidence type="ECO:0000256" key="13">
    <source>
        <dbReference type="RuleBase" id="RU003750"/>
    </source>
</evidence>
<dbReference type="OrthoDB" id="10020554at2759"/>
<evidence type="ECO:0000256" key="10">
    <source>
        <dbReference type="ARBA" id="ARBA00023136"/>
    </source>
</evidence>
<dbReference type="Proteomes" id="UP000036987">
    <property type="component" value="Unassembled WGS sequence"/>
</dbReference>
<evidence type="ECO:0000256" key="2">
    <source>
        <dbReference type="ARBA" id="ARBA00004141"/>
    </source>
</evidence>
<keyword evidence="8" id="KW-1133">Transmembrane helix</keyword>
<evidence type="ECO:0000256" key="3">
    <source>
        <dbReference type="ARBA" id="ARBA00010441"/>
    </source>
</evidence>
<evidence type="ECO:0000313" key="15">
    <source>
        <dbReference type="Proteomes" id="UP000036987"/>
    </source>
</evidence>
<dbReference type="GO" id="GO:0016020">
    <property type="term" value="C:membrane"/>
    <property type="evidence" value="ECO:0007669"/>
    <property type="project" value="UniProtKB-SubCell"/>
</dbReference>
<comment type="similarity">
    <text evidence="3 13">Belongs to the CDP-alcohol phosphatidyltransferase class-I family.</text>
</comment>
<dbReference type="InterPro" id="IPR048254">
    <property type="entry name" value="CDP_ALCOHOL_P_TRANSF_CS"/>
</dbReference>
<dbReference type="InterPro" id="IPR050324">
    <property type="entry name" value="CDP-alcohol_PTase-I"/>
</dbReference>
<accession>A0A0K9NMI1</accession>
<protein>
    <submittedName>
        <fullName evidence="14">Cardiolipin synthase</fullName>
    </submittedName>
</protein>
<keyword evidence="7" id="KW-0809">Transit peptide</keyword>
<proteinExistence type="inferred from homology"/>
<dbReference type="PROSITE" id="PS00379">
    <property type="entry name" value="CDP_ALCOHOL_P_TRANSF"/>
    <property type="match status" value="1"/>
</dbReference>
<keyword evidence="5 13" id="KW-0808">Transferase</keyword>
<dbReference type="GO" id="GO:0005739">
    <property type="term" value="C:mitochondrion"/>
    <property type="evidence" value="ECO:0000318"/>
    <property type="project" value="GO_Central"/>
</dbReference>